<dbReference type="KEGG" id="snep:Enr13x_57730"/>
<dbReference type="AlphaFoldDB" id="A0A518HYE8"/>
<dbReference type="RefSeq" id="WP_145390092.1">
    <property type="nucleotide sequence ID" value="NZ_CP037423.1"/>
</dbReference>
<gene>
    <name evidence="3" type="primary">hoxY</name>
    <name evidence="3" type="ORF">Enr13x_57730</name>
</gene>
<evidence type="ECO:0000259" key="2">
    <source>
        <dbReference type="Pfam" id="PF01058"/>
    </source>
</evidence>
<evidence type="ECO:0000256" key="1">
    <source>
        <dbReference type="ARBA" id="ARBA00023002"/>
    </source>
</evidence>
<keyword evidence="1 3" id="KW-0560">Oxidoreductase</keyword>
<dbReference type="Proteomes" id="UP000319004">
    <property type="component" value="Chromosome"/>
</dbReference>
<feature type="domain" description="NADH:ubiquinone oxidoreductase-like 20kDa subunit" evidence="2">
    <location>
        <begin position="17"/>
        <end position="164"/>
    </location>
</feature>
<dbReference type="OrthoDB" id="9787729at2"/>
<evidence type="ECO:0000313" key="3">
    <source>
        <dbReference type="EMBL" id="QDV45870.1"/>
    </source>
</evidence>
<dbReference type="EC" id="1.12.1.2" evidence="3"/>
<dbReference type="InterPro" id="IPR037024">
    <property type="entry name" value="NiFe_Hase_small_N_sf"/>
</dbReference>
<protein>
    <submittedName>
        <fullName evidence="3">NAD-reducing hydrogenase HoxS subunit delta</fullName>
        <ecNumber evidence="3">1.12.1.2</ecNumber>
    </submittedName>
</protein>
<evidence type="ECO:0000313" key="4">
    <source>
        <dbReference type="Proteomes" id="UP000319004"/>
    </source>
</evidence>
<keyword evidence="4" id="KW-1185">Reference proteome</keyword>
<dbReference type="InterPro" id="IPR051349">
    <property type="entry name" value="Hydrogenase_assoc-protein"/>
</dbReference>
<proteinExistence type="predicted"/>
<dbReference type="GO" id="GO:0003677">
    <property type="term" value="F:DNA binding"/>
    <property type="evidence" value="ECO:0007669"/>
    <property type="project" value="UniProtKB-KW"/>
</dbReference>
<dbReference type="PANTHER" id="PTHR42845">
    <property type="entry name" value="COENZYME F420-REDUCING HYDROGENASE, GAMMA SUBUNIT"/>
    <property type="match status" value="1"/>
</dbReference>
<dbReference type="SUPFAM" id="SSF56770">
    <property type="entry name" value="HydA/Nqo6-like"/>
    <property type="match status" value="1"/>
</dbReference>
<dbReference type="GO" id="GO:0051536">
    <property type="term" value="F:iron-sulfur cluster binding"/>
    <property type="evidence" value="ECO:0007669"/>
    <property type="project" value="InterPro"/>
</dbReference>
<keyword evidence="3" id="KW-0371">Homeobox</keyword>
<dbReference type="EMBL" id="CP037423">
    <property type="protein sequence ID" value="QDV45870.1"/>
    <property type="molecule type" value="Genomic_DNA"/>
</dbReference>
<dbReference type="Gene3D" id="3.40.50.700">
    <property type="entry name" value="NADH:ubiquinone oxidoreductase-like, 20kDa subunit"/>
    <property type="match status" value="1"/>
</dbReference>
<accession>A0A518HYE8</accession>
<sequence>MSESAKITMATAWLDGCSGCHMSFLDLDQRLIELAEKVDIVYSPIVDTKELPGDVDVGILEGAVSTEENLQVAKMFRERCKYLISLGDCAVSGNVPSMRNTFDLDEVFDRAFVETVQAQPGRPTESLPTLLRTVVPIHHVVNVDLFVQGCPPSADTIWYVLTELIAGRTPDPTQITRFGA</sequence>
<dbReference type="PANTHER" id="PTHR42845:SF1">
    <property type="entry name" value="HYDROGENASE SMALL SUBUNIT"/>
    <property type="match status" value="1"/>
</dbReference>
<organism evidence="3 4">
    <name type="scientific">Stieleria neptunia</name>
    <dbReference type="NCBI Taxonomy" id="2527979"/>
    <lineage>
        <taxon>Bacteria</taxon>
        <taxon>Pseudomonadati</taxon>
        <taxon>Planctomycetota</taxon>
        <taxon>Planctomycetia</taxon>
        <taxon>Pirellulales</taxon>
        <taxon>Pirellulaceae</taxon>
        <taxon>Stieleria</taxon>
    </lineage>
</organism>
<reference evidence="3 4" key="1">
    <citation type="submission" date="2019-03" db="EMBL/GenBank/DDBJ databases">
        <title>Deep-cultivation of Planctomycetes and their phenomic and genomic characterization uncovers novel biology.</title>
        <authorList>
            <person name="Wiegand S."/>
            <person name="Jogler M."/>
            <person name="Boedeker C."/>
            <person name="Pinto D."/>
            <person name="Vollmers J."/>
            <person name="Rivas-Marin E."/>
            <person name="Kohn T."/>
            <person name="Peeters S.H."/>
            <person name="Heuer A."/>
            <person name="Rast P."/>
            <person name="Oberbeckmann S."/>
            <person name="Bunk B."/>
            <person name="Jeske O."/>
            <person name="Meyerdierks A."/>
            <person name="Storesund J.E."/>
            <person name="Kallscheuer N."/>
            <person name="Luecker S."/>
            <person name="Lage O.M."/>
            <person name="Pohl T."/>
            <person name="Merkel B.J."/>
            <person name="Hornburger P."/>
            <person name="Mueller R.-W."/>
            <person name="Bruemmer F."/>
            <person name="Labrenz M."/>
            <person name="Spormann A.M."/>
            <person name="Op den Camp H."/>
            <person name="Overmann J."/>
            <person name="Amann R."/>
            <person name="Jetten M.S.M."/>
            <person name="Mascher T."/>
            <person name="Medema M.H."/>
            <person name="Devos D.P."/>
            <person name="Kaster A.-K."/>
            <person name="Ovreas L."/>
            <person name="Rohde M."/>
            <person name="Galperin M.Y."/>
            <person name="Jogler C."/>
        </authorList>
    </citation>
    <scope>NUCLEOTIDE SEQUENCE [LARGE SCALE GENOMIC DNA]</scope>
    <source>
        <strain evidence="3 4">Enr13</strain>
    </source>
</reference>
<dbReference type="InterPro" id="IPR006137">
    <property type="entry name" value="NADH_UbQ_OxRdtase-like_20kDa"/>
</dbReference>
<dbReference type="Pfam" id="PF01058">
    <property type="entry name" value="Oxidored_q6"/>
    <property type="match status" value="1"/>
</dbReference>
<dbReference type="GO" id="GO:0047985">
    <property type="term" value="F:hydrogen dehydrogenase activity"/>
    <property type="evidence" value="ECO:0007669"/>
    <property type="project" value="UniProtKB-EC"/>
</dbReference>
<name>A0A518HYE8_9BACT</name>